<accession>I3YU76</accession>
<gene>
    <name evidence="2" type="ordered locus">Aeqsu_1045</name>
</gene>
<evidence type="ECO:0000256" key="1">
    <source>
        <dbReference type="SAM" id="SignalP"/>
    </source>
</evidence>
<dbReference type="AlphaFoldDB" id="I3YU76"/>
<dbReference type="eggNOG" id="ENOG502Z9ED">
    <property type="taxonomic scope" value="Bacteria"/>
</dbReference>
<dbReference type="OrthoDB" id="1415563at2"/>
<dbReference type="HOGENOM" id="CLU_833236_0_0_10"/>
<protein>
    <recommendedName>
        <fullName evidence="4">Lipoprotein</fullName>
    </recommendedName>
</protein>
<reference evidence="2 3" key="1">
    <citation type="submission" date="2012-06" db="EMBL/GenBank/DDBJ databases">
        <title>The complete genome of Aequorivita sublithincola DSM 14238.</title>
        <authorList>
            <consortium name="US DOE Joint Genome Institute (JGI-PGF)"/>
            <person name="Lucas S."/>
            <person name="Copeland A."/>
            <person name="Lapidus A."/>
            <person name="Goodwin L."/>
            <person name="Pitluck S."/>
            <person name="Peters L."/>
            <person name="Munk A.C.C."/>
            <person name="Kyrpides N."/>
            <person name="Mavromatis K."/>
            <person name="Pagani I."/>
            <person name="Ivanova N."/>
            <person name="Ovchinnikova G."/>
            <person name="Zeytun A."/>
            <person name="Detter J.C."/>
            <person name="Han C."/>
            <person name="Land M."/>
            <person name="Hauser L."/>
            <person name="Markowitz V."/>
            <person name="Cheng J.-F."/>
            <person name="Hugenholtz P."/>
            <person name="Woyke T."/>
            <person name="Wu D."/>
            <person name="Tindall B."/>
            <person name="Faehnrich R."/>
            <person name="Brambilla E."/>
            <person name="Klenk H.-P."/>
            <person name="Eisen J.A."/>
        </authorList>
    </citation>
    <scope>NUCLEOTIDE SEQUENCE [LARGE SCALE GENOMIC DNA]</scope>
    <source>
        <strain evidence="3">DSM 14238 / LMG 21431 / ACAM 643 / 9-3</strain>
    </source>
</reference>
<sequence>MKYLITLFCFSILIITFGCSSDSEDCTVGAIQNPNQLDPIDGTIYRQSAQDCRLPKVQTFQVSNITGGEVRAAQNTILFIRQGAFTQLDGTFIDGDITLSILEMYRPGEIIACQLSTNGLNDIQKVEPLLSESILYIKAEYNGNPILLKNELEIFVPSKNRNLELSVFNSPSCPEFECQVLWEINAQSFVFEEPYQGPNGISIAGYRTFVTDISQFGWLSFARYNLNPEPRGVLYNKALSPYSLANSNVFLKYDSESVAVGMFSEFDAANDVFSEKYNEIPKNTPANVIFVSKPENEFAFESIPIITENGKITITRNLQKGSEDNLIDYINNL</sequence>
<dbReference type="EMBL" id="CP003280">
    <property type="protein sequence ID" value="AFL80544.1"/>
    <property type="molecule type" value="Genomic_DNA"/>
</dbReference>
<keyword evidence="3" id="KW-1185">Reference proteome</keyword>
<dbReference type="STRING" id="746697.Aeqsu_1045"/>
<dbReference type="Proteomes" id="UP000006049">
    <property type="component" value="Chromosome"/>
</dbReference>
<evidence type="ECO:0000313" key="2">
    <source>
        <dbReference type="EMBL" id="AFL80544.1"/>
    </source>
</evidence>
<evidence type="ECO:0000313" key="3">
    <source>
        <dbReference type="Proteomes" id="UP000006049"/>
    </source>
</evidence>
<organism evidence="2 3">
    <name type="scientific">Aequorivita sublithincola (strain DSM 14238 / LMG 21431 / ACAM 643 / 9-3)</name>
    <dbReference type="NCBI Taxonomy" id="746697"/>
    <lineage>
        <taxon>Bacteria</taxon>
        <taxon>Pseudomonadati</taxon>
        <taxon>Bacteroidota</taxon>
        <taxon>Flavobacteriia</taxon>
        <taxon>Flavobacteriales</taxon>
        <taxon>Flavobacteriaceae</taxon>
        <taxon>Aequorivita</taxon>
    </lineage>
</organism>
<name>I3YU76_AEQSU</name>
<feature type="chain" id="PRO_5003683900" description="Lipoprotein" evidence="1">
    <location>
        <begin position="21"/>
        <end position="333"/>
    </location>
</feature>
<feature type="signal peptide" evidence="1">
    <location>
        <begin position="1"/>
        <end position="20"/>
    </location>
</feature>
<keyword evidence="1" id="KW-0732">Signal</keyword>
<dbReference type="RefSeq" id="WP_014781802.1">
    <property type="nucleotide sequence ID" value="NC_018013.1"/>
</dbReference>
<dbReference type="KEGG" id="asl:Aeqsu_1045"/>
<proteinExistence type="predicted"/>
<evidence type="ECO:0008006" key="4">
    <source>
        <dbReference type="Google" id="ProtNLM"/>
    </source>
</evidence>
<dbReference type="PROSITE" id="PS51257">
    <property type="entry name" value="PROKAR_LIPOPROTEIN"/>
    <property type="match status" value="1"/>
</dbReference>